<dbReference type="InterPro" id="IPR013881">
    <property type="entry name" value="Pre-mRNA_splic_Prp3_dom"/>
</dbReference>
<feature type="compositionally biased region" description="Basic and acidic residues" evidence="5">
    <location>
        <begin position="360"/>
        <end position="381"/>
    </location>
</feature>
<evidence type="ECO:0000313" key="8">
    <source>
        <dbReference type="EMBL" id="ORY03401.1"/>
    </source>
</evidence>
<dbReference type="EMBL" id="MCFE01000047">
    <property type="protein sequence ID" value="ORY03401.1"/>
    <property type="molecule type" value="Genomic_DNA"/>
</dbReference>
<gene>
    <name evidence="8" type="ORF">K493DRAFT_328468</name>
</gene>
<dbReference type="GO" id="GO:0000398">
    <property type="term" value="P:mRNA splicing, via spliceosome"/>
    <property type="evidence" value="ECO:0007669"/>
    <property type="project" value="InterPro"/>
</dbReference>
<evidence type="ECO:0000313" key="9">
    <source>
        <dbReference type="Proteomes" id="UP000193498"/>
    </source>
</evidence>
<evidence type="ECO:0000256" key="3">
    <source>
        <dbReference type="ARBA" id="ARBA00023187"/>
    </source>
</evidence>
<organism evidence="8 9">
    <name type="scientific">Basidiobolus meristosporus CBS 931.73</name>
    <dbReference type="NCBI Taxonomy" id="1314790"/>
    <lineage>
        <taxon>Eukaryota</taxon>
        <taxon>Fungi</taxon>
        <taxon>Fungi incertae sedis</taxon>
        <taxon>Zoopagomycota</taxon>
        <taxon>Entomophthoromycotina</taxon>
        <taxon>Basidiobolomycetes</taxon>
        <taxon>Basidiobolales</taxon>
        <taxon>Basidiobolaceae</taxon>
        <taxon>Basidiobolus</taxon>
    </lineage>
</organism>
<dbReference type="PANTHER" id="PTHR14212">
    <property type="entry name" value="U4/U6-ASSOCIATED RNA SPLICING FACTOR-RELATED"/>
    <property type="match status" value="1"/>
</dbReference>
<dbReference type="OrthoDB" id="10264544at2759"/>
<dbReference type="PANTHER" id="PTHR14212:SF0">
    <property type="entry name" value="U4_U6 SMALL NUCLEAR RIBONUCLEOPROTEIN PRP3"/>
    <property type="match status" value="1"/>
</dbReference>
<dbReference type="Pfam" id="PF06544">
    <property type="entry name" value="Prp3_C"/>
    <property type="match status" value="1"/>
</dbReference>
<keyword evidence="4" id="KW-0539">Nucleus</keyword>
<dbReference type="InterPro" id="IPR010541">
    <property type="entry name" value="Prp3_C"/>
</dbReference>
<reference evidence="8 9" key="1">
    <citation type="submission" date="2016-07" db="EMBL/GenBank/DDBJ databases">
        <title>Pervasive Adenine N6-methylation of Active Genes in Fungi.</title>
        <authorList>
            <consortium name="DOE Joint Genome Institute"/>
            <person name="Mondo S.J."/>
            <person name="Dannebaum R.O."/>
            <person name="Kuo R.C."/>
            <person name="Labutti K."/>
            <person name="Haridas S."/>
            <person name="Kuo A."/>
            <person name="Salamov A."/>
            <person name="Ahrendt S.R."/>
            <person name="Lipzen A."/>
            <person name="Sullivan W."/>
            <person name="Andreopoulos W.B."/>
            <person name="Clum A."/>
            <person name="Lindquist E."/>
            <person name="Daum C."/>
            <person name="Ramamoorthy G.K."/>
            <person name="Gryganskyi A."/>
            <person name="Culley D."/>
            <person name="Magnuson J.K."/>
            <person name="James T.Y."/>
            <person name="O'Malley M.A."/>
            <person name="Stajich J.E."/>
            <person name="Spatafora J.W."/>
            <person name="Visel A."/>
            <person name="Grigoriev I.V."/>
        </authorList>
    </citation>
    <scope>NUCLEOTIDE SEQUENCE [LARGE SCALE GENOMIC DNA]</scope>
    <source>
        <strain evidence="8 9">CBS 931.73</strain>
    </source>
</reference>
<comment type="caution">
    <text evidence="8">The sequence shown here is derived from an EMBL/GenBank/DDBJ whole genome shotgun (WGS) entry which is preliminary data.</text>
</comment>
<evidence type="ECO:0000259" key="6">
    <source>
        <dbReference type="Pfam" id="PF06544"/>
    </source>
</evidence>
<accession>A0A1Y1YZF3</accession>
<dbReference type="Proteomes" id="UP000193498">
    <property type="component" value="Unassembled WGS sequence"/>
</dbReference>
<keyword evidence="9" id="KW-1185">Reference proteome</keyword>
<dbReference type="InParanoid" id="A0A1Y1YZF3"/>
<proteinExistence type="predicted"/>
<keyword evidence="3" id="KW-0508">mRNA splicing</keyword>
<dbReference type="CDD" id="cd24162">
    <property type="entry name" value="Prp3_C"/>
    <property type="match status" value="1"/>
</dbReference>
<evidence type="ECO:0000259" key="7">
    <source>
        <dbReference type="Pfam" id="PF08572"/>
    </source>
</evidence>
<evidence type="ECO:0000256" key="1">
    <source>
        <dbReference type="ARBA" id="ARBA00004123"/>
    </source>
</evidence>
<dbReference type="FunCoup" id="A0A1Y1YZF3">
    <property type="interactions" value="738"/>
</dbReference>
<dbReference type="GO" id="GO:0046540">
    <property type="term" value="C:U4/U6 x U5 tri-snRNP complex"/>
    <property type="evidence" value="ECO:0007669"/>
    <property type="project" value="InterPro"/>
</dbReference>
<feature type="domain" description="Small nuclear ribonucleoprotein Prp3 C-terminal" evidence="6">
    <location>
        <begin position="399"/>
        <end position="520"/>
    </location>
</feature>
<protein>
    <submittedName>
        <fullName evidence="8">PRP3-domain-containing protein</fullName>
    </submittedName>
</protein>
<feature type="compositionally biased region" description="Basic and acidic residues" evidence="5">
    <location>
        <begin position="63"/>
        <end position="74"/>
    </location>
</feature>
<sequence>MADQRNNNGNSATPSPQQIAAMIAKKQKEVAEKFKNFSNGHTSNASPTPPPTSSSTPFSAAELQRRIQETKERIAAQTRNPYLPSTSKGGDVQVKPKGGLHVPSHPILMVDQLGNFKKGSKLIPKANFATVKANQRVASQTSKRELKLLSAPTEFSDVTKNPYFDPSLGTDYAAPKSRAPKRLRFNEKGKFIAQAENIRAQIQLEKLKEQIAAGVKKAGMEELDLMSDKAIKRDPPPTIEWWDAQLLTNGTYEDLDSGEARVEGESSVITQYIQHPVPIEPPVDLNAPKPKPLMLTKKERKKLRRQRRLELQKEKQDKIRLGLLPPEEPKVKMSNFMRVLGEQAVMDPSKIEAQVRAQVDKRQQAHLRQNAERKLTDEQRREKKAKKLNEDTSQTSQVAVFKIKDLSHPQKKFKVEMNAQQLYLTGTAVFNPDFNLVIVEGGPKGIKAYKKLMLRRIKWSDASDDEDEVPEKANNYCLLVWEGEIKERGFKGFRFRRCESENHAREWLSKGKAEHYWDLAKNVNSDELLQFQTPM</sequence>
<evidence type="ECO:0000256" key="4">
    <source>
        <dbReference type="ARBA" id="ARBA00023242"/>
    </source>
</evidence>
<dbReference type="InterPro" id="IPR027104">
    <property type="entry name" value="Prp3"/>
</dbReference>
<dbReference type="STRING" id="1314790.A0A1Y1YZF3"/>
<feature type="region of interest" description="Disordered" evidence="5">
    <location>
        <begin position="360"/>
        <end position="391"/>
    </location>
</feature>
<dbReference type="AlphaFoldDB" id="A0A1Y1YZF3"/>
<keyword evidence="2" id="KW-0507">mRNA processing</keyword>
<feature type="compositionally biased region" description="Basic and acidic residues" evidence="5">
    <location>
        <begin position="26"/>
        <end position="35"/>
    </location>
</feature>
<evidence type="ECO:0000256" key="2">
    <source>
        <dbReference type="ARBA" id="ARBA00022664"/>
    </source>
</evidence>
<dbReference type="Pfam" id="PF08572">
    <property type="entry name" value="PRP3"/>
    <property type="match status" value="1"/>
</dbReference>
<name>A0A1Y1YZF3_9FUNG</name>
<feature type="compositionally biased region" description="Polar residues" evidence="5">
    <location>
        <begin position="1"/>
        <end position="18"/>
    </location>
</feature>
<feature type="domain" description="Pre-mRNA-splicing factor 3" evidence="7">
    <location>
        <begin position="161"/>
        <end position="376"/>
    </location>
</feature>
<evidence type="ECO:0000256" key="5">
    <source>
        <dbReference type="SAM" id="MobiDB-lite"/>
    </source>
</evidence>
<feature type="region of interest" description="Disordered" evidence="5">
    <location>
        <begin position="1"/>
        <end position="76"/>
    </location>
</feature>
<comment type="subcellular location">
    <subcellularLocation>
        <location evidence="1">Nucleus</location>
    </subcellularLocation>
</comment>